<gene>
    <name evidence="2" type="ORF">CDV28_11158</name>
</gene>
<dbReference type="Proteomes" id="UP000316238">
    <property type="component" value="Unassembled WGS sequence"/>
</dbReference>
<feature type="chain" id="PRO_5022159207" evidence="1">
    <location>
        <begin position="26"/>
        <end position="136"/>
    </location>
</feature>
<reference evidence="2" key="1">
    <citation type="submission" date="2017-07" db="EMBL/GenBank/DDBJ databases">
        <title>The cable genome - Insights into the physiology and evolution of filamentous bacteria capable of sulfide oxidation via long distance electron transfer.</title>
        <authorList>
            <person name="Thorup C."/>
            <person name="Bjerg J.T."/>
            <person name="Schreiber L."/>
            <person name="Nielsen L.P."/>
            <person name="Kjeldsen K.U."/>
            <person name="Boesen T."/>
            <person name="Boggild A."/>
            <person name="Meysman F."/>
            <person name="Geelhoed J."/>
            <person name="Schramm A."/>
        </authorList>
    </citation>
    <scope>NUCLEOTIDE SEQUENCE [LARGE SCALE GENOMIC DNA]</scope>
    <source>
        <strain evidence="2">GS</strain>
    </source>
</reference>
<protein>
    <submittedName>
        <fullName evidence="2">Uncharacterized protein</fullName>
    </submittedName>
</protein>
<accession>A0A521G288</accession>
<evidence type="ECO:0000313" key="2">
    <source>
        <dbReference type="EMBL" id="TAA75132.1"/>
    </source>
</evidence>
<evidence type="ECO:0000256" key="1">
    <source>
        <dbReference type="SAM" id="SignalP"/>
    </source>
</evidence>
<name>A0A521G288_9BACT</name>
<keyword evidence="1" id="KW-0732">Signal</keyword>
<sequence>MIVRKSFCLLLLAASFSLVGSVTFAAPPVPPAFKQKLALSESKLKAIEAKTATILSRRTLRVADENIGKELDAYAEQMRAASEEAEKSGISFKTTAQAHAARIDNLMKKFEDIDSEVKTGDIALDKAVLKKGNGEP</sequence>
<proteinExistence type="predicted"/>
<keyword evidence="3" id="KW-1185">Reference proteome</keyword>
<evidence type="ECO:0000313" key="3">
    <source>
        <dbReference type="Proteomes" id="UP000316238"/>
    </source>
</evidence>
<organism evidence="2 3">
    <name type="scientific">Candidatus Electronema aureum</name>
    <dbReference type="NCBI Taxonomy" id="2005002"/>
    <lineage>
        <taxon>Bacteria</taxon>
        <taxon>Pseudomonadati</taxon>
        <taxon>Thermodesulfobacteriota</taxon>
        <taxon>Desulfobulbia</taxon>
        <taxon>Desulfobulbales</taxon>
        <taxon>Desulfobulbaceae</taxon>
        <taxon>Candidatus Electronema</taxon>
    </lineage>
</organism>
<comment type="caution">
    <text evidence="2">The sequence shown here is derived from an EMBL/GenBank/DDBJ whole genome shotgun (WGS) entry which is preliminary data.</text>
</comment>
<feature type="signal peptide" evidence="1">
    <location>
        <begin position="1"/>
        <end position="25"/>
    </location>
</feature>
<dbReference type="AlphaFoldDB" id="A0A521G288"/>
<dbReference type="EMBL" id="NQJD01000011">
    <property type="protein sequence ID" value="TAA75132.1"/>
    <property type="molecule type" value="Genomic_DNA"/>
</dbReference>